<dbReference type="PANTHER" id="PTHR41807:SF1">
    <property type="entry name" value="GLUTATHIONE TRANSFERASE 3"/>
    <property type="match status" value="1"/>
</dbReference>
<dbReference type="AlphaFoldDB" id="A0A261Y563"/>
<dbReference type="GO" id="GO:0016020">
    <property type="term" value="C:membrane"/>
    <property type="evidence" value="ECO:0007669"/>
    <property type="project" value="TreeGrafter"/>
</dbReference>
<evidence type="ECO:0000259" key="3">
    <source>
        <dbReference type="PROSITE" id="PS50800"/>
    </source>
</evidence>
<feature type="transmembrane region" description="Helical" evidence="2">
    <location>
        <begin position="384"/>
        <end position="402"/>
    </location>
</feature>
<reference evidence="4 5" key="1">
    <citation type="journal article" date="2017" name="Mycologia">
        <title>Bifiguratus adelaidae, gen. et sp. nov., a new member of Mucoromycotina in endophytic and soil-dwelling habitats.</title>
        <authorList>
            <person name="Torres-Cruz T.J."/>
            <person name="Billingsley Tobias T.L."/>
            <person name="Almatruk M."/>
            <person name="Hesse C."/>
            <person name="Kuske C.R."/>
            <person name="Desiro A."/>
            <person name="Benucci G.M."/>
            <person name="Bonito G."/>
            <person name="Stajich J.E."/>
            <person name="Dunlap C."/>
            <person name="Arnold A.E."/>
            <person name="Porras-Alfaro A."/>
        </authorList>
    </citation>
    <scope>NUCLEOTIDE SEQUENCE [LARGE SCALE GENOMIC DNA]</scope>
    <source>
        <strain evidence="4 5">AZ0501</strain>
    </source>
</reference>
<feature type="compositionally biased region" description="Basic and acidic residues" evidence="1">
    <location>
        <begin position="95"/>
        <end position="110"/>
    </location>
</feature>
<evidence type="ECO:0000256" key="2">
    <source>
        <dbReference type="SAM" id="Phobius"/>
    </source>
</evidence>
<dbReference type="PROSITE" id="PS50800">
    <property type="entry name" value="SAP"/>
    <property type="match status" value="1"/>
</dbReference>
<sequence>MDDLSRAKKAELTAFASEHGLSTSGTREVLEQRIRHHLNETGAHRNSESPSSSRTSRASRYTTRAEASPTSRRTTQRTDDAETTPRRRGRPQKSMGEEVERVSEFTSEAVEKGREIVEEGVERAKEESQPLIQKVQDNLLSIFKSVKSTSQAVESEAAEVAAESTKSARRSRASRHSPPRTDAEKHLLSNPEDEETEAKYPAIVSILNTVSSVKAFAEETEEQALAAVQPAVGPLVQKVQSNVAEVGAVVDKWIEDAKDYIGIGQGWQGVKDRAAAAQEKMSSASSIVLAMLFYEIIAFFRVSLPYDYHIVLGPTPLLKNITKSQTLDIYLPDIYLLITREFWAFLFVYVSFFVAIPALFAYWINPDLLAHDAKHRDKYRNFSALSFCVARVVMLIISQMGVRQSEGWLGWSSGNWGIVQQVMEMIGKGSLGVGSVVSGIFAIVEAVVQS</sequence>
<evidence type="ECO:0000256" key="1">
    <source>
        <dbReference type="SAM" id="MobiDB-lite"/>
    </source>
</evidence>
<accession>A0A261Y563</accession>
<keyword evidence="5" id="KW-1185">Reference proteome</keyword>
<comment type="caution">
    <text evidence="4">The sequence shown here is derived from an EMBL/GenBank/DDBJ whole genome shotgun (WGS) entry which is preliminary data.</text>
</comment>
<evidence type="ECO:0000313" key="4">
    <source>
        <dbReference type="EMBL" id="OZJ05708.1"/>
    </source>
</evidence>
<dbReference type="InterPro" id="IPR003034">
    <property type="entry name" value="SAP_dom"/>
</dbReference>
<organism evidence="4 5">
    <name type="scientific">Bifiguratus adelaidae</name>
    <dbReference type="NCBI Taxonomy" id="1938954"/>
    <lineage>
        <taxon>Eukaryota</taxon>
        <taxon>Fungi</taxon>
        <taxon>Fungi incertae sedis</taxon>
        <taxon>Mucoromycota</taxon>
        <taxon>Mucoromycotina</taxon>
        <taxon>Endogonomycetes</taxon>
        <taxon>Endogonales</taxon>
        <taxon>Endogonales incertae sedis</taxon>
        <taxon>Bifiguratus</taxon>
    </lineage>
</organism>
<proteinExistence type="predicted"/>
<feature type="compositionally biased region" description="Low complexity" evidence="1">
    <location>
        <begin position="48"/>
        <end position="68"/>
    </location>
</feature>
<dbReference type="Proteomes" id="UP000242875">
    <property type="component" value="Unassembled WGS sequence"/>
</dbReference>
<feature type="compositionally biased region" description="Low complexity" evidence="1">
    <location>
        <begin position="151"/>
        <end position="165"/>
    </location>
</feature>
<feature type="transmembrane region" description="Helical" evidence="2">
    <location>
        <begin position="287"/>
        <end position="304"/>
    </location>
</feature>
<dbReference type="EMBL" id="MVBO01000011">
    <property type="protein sequence ID" value="OZJ05708.1"/>
    <property type="molecule type" value="Genomic_DNA"/>
</dbReference>
<feature type="region of interest" description="Disordered" evidence="1">
    <location>
        <begin position="151"/>
        <end position="196"/>
    </location>
</feature>
<protein>
    <recommendedName>
        <fullName evidence="3">SAP domain-containing protein</fullName>
    </recommendedName>
</protein>
<feature type="compositionally biased region" description="Basic residues" evidence="1">
    <location>
        <begin position="167"/>
        <end position="178"/>
    </location>
</feature>
<feature type="region of interest" description="Disordered" evidence="1">
    <location>
        <begin position="1"/>
        <end position="110"/>
    </location>
</feature>
<feature type="domain" description="SAP" evidence="3">
    <location>
        <begin position="4"/>
        <end position="38"/>
    </location>
</feature>
<feature type="transmembrane region" description="Helical" evidence="2">
    <location>
        <begin position="342"/>
        <end position="364"/>
    </location>
</feature>
<evidence type="ECO:0000313" key="5">
    <source>
        <dbReference type="Proteomes" id="UP000242875"/>
    </source>
</evidence>
<keyword evidence="2" id="KW-0812">Transmembrane</keyword>
<feature type="compositionally biased region" description="Basic and acidic residues" evidence="1">
    <location>
        <begin position="1"/>
        <end position="11"/>
    </location>
</feature>
<dbReference type="Pfam" id="PF18953">
    <property type="entry name" value="SAP_new25"/>
    <property type="match status" value="1"/>
</dbReference>
<feature type="compositionally biased region" description="Basic and acidic residues" evidence="1">
    <location>
        <begin position="76"/>
        <end position="85"/>
    </location>
</feature>
<feature type="compositionally biased region" description="Basic and acidic residues" evidence="1">
    <location>
        <begin position="28"/>
        <end position="47"/>
    </location>
</feature>
<gene>
    <name evidence="4" type="ORF">BZG36_01458</name>
</gene>
<name>A0A261Y563_9FUNG</name>
<dbReference type="InterPro" id="IPR038872">
    <property type="entry name" value="Put_GTT3"/>
</dbReference>
<feature type="transmembrane region" description="Helical" evidence="2">
    <location>
        <begin position="429"/>
        <end position="448"/>
    </location>
</feature>
<dbReference type="PANTHER" id="PTHR41807">
    <property type="entry name" value="GLUTATHIONE TRANSFERASE 3"/>
    <property type="match status" value="1"/>
</dbReference>
<dbReference type="SMART" id="SM00513">
    <property type="entry name" value="SAP"/>
    <property type="match status" value="1"/>
</dbReference>
<keyword evidence="2" id="KW-1133">Transmembrane helix</keyword>
<keyword evidence="2" id="KW-0472">Membrane</keyword>